<sequence>TLPNPVRYSKIWREQYPINACPACREVSDLIHMVWNCPEQFREHNSEEMSHEQQELRLAHTELLLQRQLIGQA</sequence>
<name>A0A1E1WYW7_9ACAR</name>
<accession>A0A1E1WYW7</accession>
<proteinExistence type="evidence at transcript level"/>
<evidence type="ECO:0008006" key="2">
    <source>
        <dbReference type="Google" id="ProtNLM"/>
    </source>
</evidence>
<dbReference type="AlphaFoldDB" id="A0A1E1WYW7"/>
<evidence type="ECO:0000313" key="1">
    <source>
        <dbReference type="EMBL" id="JAT91976.1"/>
    </source>
</evidence>
<reference evidence="1" key="1">
    <citation type="journal article" date="2017" name="Front. Cell. Infect. Microbiol.">
        <title>The Distinct Transcriptional Response of the Midgut of Amblyomma sculptum and Amblyomma aureolatum Ticks to Rickettsia rickettsii Correlates to Their Differences in Susceptibility to Infection.</title>
        <authorList>
            <person name="Martins L.A."/>
            <person name="Galletti M.F.B.M."/>
            <person name="Ribeiro J.M."/>
            <person name="Fujita A."/>
            <person name="Costa F.B."/>
            <person name="Labruna M.B."/>
            <person name="Daffre S."/>
            <person name="Fogaca A.C."/>
        </authorList>
    </citation>
    <scope>NUCLEOTIDE SEQUENCE</scope>
</reference>
<protein>
    <recommendedName>
        <fullName evidence="2">Tick transposon</fullName>
    </recommendedName>
</protein>
<organism evidence="1">
    <name type="scientific">Amblyomma aureolatum</name>
    <dbReference type="NCBI Taxonomy" id="187763"/>
    <lineage>
        <taxon>Eukaryota</taxon>
        <taxon>Metazoa</taxon>
        <taxon>Ecdysozoa</taxon>
        <taxon>Arthropoda</taxon>
        <taxon>Chelicerata</taxon>
        <taxon>Arachnida</taxon>
        <taxon>Acari</taxon>
        <taxon>Parasitiformes</taxon>
        <taxon>Ixodida</taxon>
        <taxon>Ixodoidea</taxon>
        <taxon>Ixodidae</taxon>
        <taxon>Amblyomminae</taxon>
        <taxon>Amblyomma</taxon>
    </lineage>
</organism>
<dbReference type="EMBL" id="GFAC01007212">
    <property type="protein sequence ID" value="JAT91976.1"/>
    <property type="molecule type" value="mRNA"/>
</dbReference>
<feature type="non-terminal residue" evidence="1">
    <location>
        <position position="73"/>
    </location>
</feature>
<feature type="non-terminal residue" evidence="1">
    <location>
        <position position="1"/>
    </location>
</feature>